<dbReference type="InterPro" id="IPR004358">
    <property type="entry name" value="Sig_transdc_His_kin-like_C"/>
</dbReference>
<feature type="coiled-coil region" evidence="6">
    <location>
        <begin position="19"/>
        <end position="90"/>
    </location>
</feature>
<dbReference type="GO" id="GO:0030295">
    <property type="term" value="F:protein kinase activator activity"/>
    <property type="evidence" value="ECO:0007669"/>
    <property type="project" value="TreeGrafter"/>
</dbReference>
<dbReference type="InterPro" id="IPR003661">
    <property type="entry name" value="HisK_dim/P_dom"/>
</dbReference>
<keyword evidence="6" id="KW-0175">Coiled coil</keyword>
<feature type="domain" description="Histidine kinase" evidence="7">
    <location>
        <begin position="95"/>
        <end position="309"/>
    </location>
</feature>
<comment type="caution">
    <text evidence="8">The sequence shown here is derived from an EMBL/GenBank/DDBJ whole genome shotgun (WGS) entry which is preliminary data.</text>
</comment>
<keyword evidence="3" id="KW-0597">Phosphoprotein</keyword>
<dbReference type="Proteomes" id="UP000478505">
    <property type="component" value="Unassembled WGS sequence"/>
</dbReference>
<gene>
    <name evidence="8" type="ORF">G3567_07580</name>
</gene>
<dbReference type="InterPro" id="IPR003594">
    <property type="entry name" value="HATPase_dom"/>
</dbReference>
<dbReference type="EC" id="2.7.13.3" evidence="2"/>
<dbReference type="RefSeq" id="WP_164004716.1">
    <property type="nucleotide sequence ID" value="NZ_JAAIKD010000003.1"/>
</dbReference>
<dbReference type="Gene3D" id="3.30.565.10">
    <property type="entry name" value="Histidine kinase-like ATPase, C-terminal domain"/>
    <property type="match status" value="1"/>
</dbReference>
<dbReference type="AlphaFoldDB" id="A0A6B3R4X5"/>
<keyword evidence="9" id="KW-1185">Reference proteome</keyword>
<comment type="catalytic activity">
    <reaction evidence="1">
        <text>ATP + protein L-histidine = ADP + protein N-phospho-L-histidine.</text>
        <dbReference type="EC" id="2.7.13.3"/>
    </reaction>
</comment>
<dbReference type="Pfam" id="PF00512">
    <property type="entry name" value="HisKA"/>
    <property type="match status" value="1"/>
</dbReference>
<evidence type="ECO:0000256" key="1">
    <source>
        <dbReference type="ARBA" id="ARBA00000085"/>
    </source>
</evidence>
<dbReference type="InterPro" id="IPR005467">
    <property type="entry name" value="His_kinase_dom"/>
</dbReference>
<dbReference type="GO" id="GO:0000156">
    <property type="term" value="F:phosphorelay response regulator activity"/>
    <property type="evidence" value="ECO:0007669"/>
    <property type="project" value="TreeGrafter"/>
</dbReference>
<dbReference type="Pfam" id="PF02518">
    <property type="entry name" value="HATPase_c"/>
    <property type="match status" value="1"/>
</dbReference>
<evidence type="ECO:0000256" key="5">
    <source>
        <dbReference type="ARBA" id="ARBA00022777"/>
    </source>
</evidence>
<dbReference type="PRINTS" id="PR00344">
    <property type="entry name" value="BCTRLSENSOR"/>
</dbReference>
<sequence length="310" mass="35532">MKSTNSKFTESHQDISAALQVAREALENKSKEKEVVTAQLARAVQDLARQIEEKEKRVQELDAVNRELAFQISEKEKKEAQLRAANHELESFSYSVSHDLRTPLRAIYGFSQVLLEDFVHQMDEEAQTLFAEIIENTRKMGDLIDNLLEYARINKQNVFQTKIDVQELVETLVQELKQLYPERHISVSLKKLPEMQGDHNMIKQVFSNLLSNSFKYTGKKEKSVIEVGSYTEQDEIVYFVKDNGAGFDERYYNKLFGVFQRLHSSTEFEGTGVGLAIVEKIVHKHQGRVWAEGKLGEGACFFISFPSSNT</sequence>
<keyword evidence="5" id="KW-0418">Kinase</keyword>
<dbReference type="GO" id="GO:0007234">
    <property type="term" value="P:osmosensory signaling via phosphorelay pathway"/>
    <property type="evidence" value="ECO:0007669"/>
    <property type="project" value="TreeGrafter"/>
</dbReference>
<dbReference type="InterPro" id="IPR050351">
    <property type="entry name" value="BphY/WalK/GraS-like"/>
</dbReference>
<dbReference type="FunFam" id="3.30.565.10:FF:000006">
    <property type="entry name" value="Sensor histidine kinase WalK"/>
    <property type="match status" value="1"/>
</dbReference>
<evidence type="ECO:0000256" key="6">
    <source>
        <dbReference type="SAM" id="Coils"/>
    </source>
</evidence>
<dbReference type="PANTHER" id="PTHR42878:SF15">
    <property type="entry name" value="BACTERIOPHYTOCHROME"/>
    <property type="match status" value="1"/>
</dbReference>
<dbReference type="EMBL" id="JAAIKD010000003">
    <property type="protein sequence ID" value="NEV94005.1"/>
    <property type="molecule type" value="Genomic_DNA"/>
</dbReference>
<dbReference type="SMART" id="SM00388">
    <property type="entry name" value="HisKA"/>
    <property type="match status" value="1"/>
</dbReference>
<evidence type="ECO:0000313" key="8">
    <source>
        <dbReference type="EMBL" id="NEV94005.1"/>
    </source>
</evidence>
<dbReference type="PANTHER" id="PTHR42878">
    <property type="entry name" value="TWO-COMPONENT HISTIDINE KINASE"/>
    <property type="match status" value="1"/>
</dbReference>
<proteinExistence type="predicted"/>
<keyword evidence="4" id="KW-0808">Transferase</keyword>
<evidence type="ECO:0000313" key="9">
    <source>
        <dbReference type="Proteomes" id="UP000478505"/>
    </source>
</evidence>
<organism evidence="8 9">
    <name type="scientific">Psychroflexus aurantiacus</name>
    <dbReference type="NCBI Taxonomy" id="2709310"/>
    <lineage>
        <taxon>Bacteria</taxon>
        <taxon>Pseudomonadati</taxon>
        <taxon>Bacteroidota</taxon>
        <taxon>Flavobacteriia</taxon>
        <taxon>Flavobacteriales</taxon>
        <taxon>Flavobacteriaceae</taxon>
        <taxon>Psychroflexus</taxon>
    </lineage>
</organism>
<reference evidence="8 9" key="1">
    <citation type="submission" date="2020-02" db="EMBL/GenBank/DDBJ databases">
        <title>Flavobacteriaceae Psychroflexus bacterium YR1-1, complete genome.</title>
        <authorList>
            <person name="Li Y."/>
            <person name="Wu S."/>
        </authorList>
    </citation>
    <scope>NUCLEOTIDE SEQUENCE [LARGE SCALE GENOMIC DNA]</scope>
    <source>
        <strain evidence="8 9">YR1-1</strain>
    </source>
</reference>
<dbReference type="PROSITE" id="PS50109">
    <property type="entry name" value="HIS_KIN"/>
    <property type="match status" value="1"/>
</dbReference>
<dbReference type="InterPro" id="IPR036097">
    <property type="entry name" value="HisK_dim/P_sf"/>
</dbReference>
<evidence type="ECO:0000256" key="2">
    <source>
        <dbReference type="ARBA" id="ARBA00012438"/>
    </source>
</evidence>
<name>A0A6B3R4X5_9FLAO</name>
<dbReference type="GO" id="GO:0000155">
    <property type="term" value="F:phosphorelay sensor kinase activity"/>
    <property type="evidence" value="ECO:0007669"/>
    <property type="project" value="InterPro"/>
</dbReference>
<dbReference type="InterPro" id="IPR036890">
    <property type="entry name" value="HATPase_C_sf"/>
</dbReference>
<evidence type="ECO:0000256" key="3">
    <source>
        <dbReference type="ARBA" id="ARBA00022553"/>
    </source>
</evidence>
<dbReference type="Gene3D" id="1.10.287.130">
    <property type="match status" value="1"/>
</dbReference>
<evidence type="ECO:0000259" key="7">
    <source>
        <dbReference type="PROSITE" id="PS50109"/>
    </source>
</evidence>
<dbReference type="CDD" id="cd00082">
    <property type="entry name" value="HisKA"/>
    <property type="match status" value="1"/>
</dbReference>
<evidence type="ECO:0000256" key="4">
    <source>
        <dbReference type="ARBA" id="ARBA00022679"/>
    </source>
</evidence>
<protein>
    <recommendedName>
        <fullName evidence="2">histidine kinase</fullName>
        <ecNumber evidence="2">2.7.13.3</ecNumber>
    </recommendedName>
</protein>
<accession>A0A6B3R4X5</accession>
<dbReference type="SUPFAM" id="SSF47384">
    <property type="entry name" value="Homodimeric domain of signal transducing histidine kinase"/>
    <property type="match status" value="1"/>
</dbReference>
<dbReference type="SMART" id="SM00387">
    <property type="entry name" value="HATPase_c"/>
    <property type="match status" value="1"/>
</dbReference>
<dbReference type="SUPFAM" id="SSF55874">
    <property type="entry name" value="ATPase domain of HSP90 chaperone/DNA topoisomerase II/histidine kinase"/>
    <property type="match status" value="1"/>
</dbReference>